<dbReference type="SUPFAM" id="SSF54593">
    <property type="entry name" value="Glyoxalase/Bleomycin resistance protein/Dihydroxybiphenyl dioxygenase"/>
    <property type="match status" value="1"/>
</dbReference>
<dbReference type="InterPro" id="IPR029068">
    <property type="entry name" value="Glyas_Bleomycin-R_OHBP_Dase"/>
</dbReference>
<gene>
    <name evidence="2" type="ORF">WIS52_20930</name>
</gene>
<organism evidence="2 3">
    <name type="scientific">Pseudonocardia nematodicida</name>
    <dbReference type="NCBI Taxonomy" id="1206997"/>
    <lineage>
        <taxon>Bacteria</taxon>
        <taxon>Bacillati</taxon>
        <taxon>Actinomycetota</taxon>
        <taxon>Actinomycetes</taxon>
        <taxon>Pseudonocardiales</taxon>
        <taxon>Pseudonocardiaceae</taxon>
        <taxon>Pseudonocardia</taxon>
    </lineage>
</organism>
<evidence type="ECO:0000259" key="1">
    <source>
        <dbReference type="PROSITE" id="PS51819"/>
    </source>
</evidence>
<sequence length="119" mass="12731">MTTQPQHEIVGVLAGLATSDMDRGIDWLTMVLGREPTARPMPILADWALGAAGTLQLVHDAERAGGSMVTLQVADLAAVAERLADRGLEFPYDETTSQRVKFAQLTDPDGNSVTLVEAK</sequence>
<feature type="domain" description="VOC" evidence="1">
    <location>
        <begin position="8"/>
        <end position="118"/>
    </location>
</feature>
<reference evidence="2 3" key="1">
    <citation type="submission" date="2024-03" db="EMBL/GenBank/DDBJ databases">
        <title>Draft genome sequence of Pseudonocardia nematodicida JCM 31783.</title>
        <authorList>
            <person name="Butdee W."/>
            <person name="Duangmal K."/>
        </authorList>
    </citation>
    <scope>NUCLEOTIDE SEQUENCE [LARGE SCALE GENOMIC DNA]</scope>
    <source>
        <strain evidence="2 3">JCM 31783</strain>
    </source>
</reference>
<dbReference type="PROSITE" id="PS51819">
    <property type="entry name" value="VOC"/>
    <property type="match status" value="1"/>
</dbReference>
<dbReference type="RefSeq" id="WP_349300009.1">
    <property type="nucleotide sequence ID" value="NZ_JBEDNQ010000009.1"/>
</dbReference>
<accession>A0ABV1KH44</accession>
<dbReference type="Gene3D" id="3.10.180.10">
    <property type="entry name" value="2,3-Dihydroxybiphenyl 1,2-Dioxygenase, domain 1"/>
    <property type="match status" value="1"/>
</dbReference>
<evidence type="ECO:0000313" key="2">
    <source>
        <dbReference type="EMBL" id="MEQ3552937.1"/>
    </source>
</evidence>
<dbReference type="Proteomes" id="UP001494902">
    <property type="component" value="Unassembled WGS sequence"/>
</dbReference>
<comment type="caution">
    <text evidence="2">The sequence shown here is derived from an EMBL/GenBank/DDBJ whole genome shotgun (WGS) entry which is preliminary data.</text>
</comment>
<name>A0ABV1KH44_9PSEU</name>
<evidence type="ECO:0000313" key="3">
    <source>
        <dbReference type="Proteomes" id="UP001494902"/>
    </source>
</evidence>
<dbReference type="InterPro" id="IPR037523">
    <property type="entry name" value="VOC_core"/>
</dbReference>
<dbReference type="InterPro" id="IPR004360">
    <property type="entry name" value="Glyas_Fos-R_dOase_dom"/>
</dbReference>
<dbReference type="EMBL" id="JBEDNQ010000009">
    <property type="protein sequence ID" value="MEQ3552937.1"/>
    <property type="molecule type" value="Genomic_DNA"/>
</dbReference>
<keyword evidence="3" id="KW-1185">Reference proteome</keyword>
<dbReference type="Pfam" id="PF00903">
    <property type="entry name" value="Glyoxalase"/>
    <property type="match status" value="1"/>
</dbReference>
<protein>
    <submittedName>
        <fullName evidence="2">VOC family protein</fullName>
    </submittedName>
</protein>
<proteinExistence type="predicted"/>